<name>A0A0G0J0S3_9BACT</name>
<dbReference type="EMBL" id="LBSR01000014">
    <property type="protein sequence ID" value="KKQ21746.1"/>
    <property type="molecule type" value="Genomic_DNA"/>
</dbReference>
<evidence type="ECO:0000313" key="2">
    <source>
        <dbReference type="Proteomes" id="UP000034044"/>
    </source>
</evidence>
<evidence type="ECO:0000313" key="1">
    <source>
        <dbReference type="EMBL" id="KKQ21746.1"/>
    </source>
</evidence>
<accession>A0A0G0J0S3</accession>
<sequence>MENMSNNIKITVDNDAKNYEANSFLKKTINLFLFFYGVCGGAKDYYGENNILTNLRM</sequence>
<dbReference type="Proteomes" id="UP000034044">
    <property type="component" value="Unassembled WGS sequence"/>
</dbReference>
<comment type="caution">
    <text evidence="1">The sequence shown here is derived from an EMBL/GenBank/DDBJ whole genome shotgun (WGS) entry which is preliminary data.</text>
</comment>
<organism evidence="1 2">
    <name type="scientific">Candidatus Wolfebacteria bacterium GW2011_GWC1_37_10</name>
    <dbReference type="NCBI Taxonomy" id="1619010"/>
    <lineage>
        <taxon>Bacteria</taxon>
        <taxon>Candidatus Wolfeibacteriota</taxon>
    </lineage>
</organism>
<reference evidence="1 2" key="1">
    <citation type="journal article" date="2015" name="Nature">
        <title>rRNA introns, odd ribosomes, and small enigmatic genomes across a large radiation of phyla.</title>
        <authorList>
            <person name="Brown C.T."/>
            <person name="Hug L.A."/>
            <person name="Thomas B.C."/>
            <person name="Sharon I."/>
            <person name="Castelle C.J."/>
            <person name="Singh A."/>
            <person name="Wilkins M.J."/>
            <person name="Williams K.H."/>
            <person name="Banfield J.F."/>
        </authorList>
    </citation>
    <scope>NUCLEOTIDE SEQUENCE [LARGE SCALE GENOMIC DNA]</scope>
</reference>
<protein>
    <submittedName>
        <fullName evidence="1">Uncharacterized protein</fullName>
    </submittedName>
</protein>
<gene>
    <name evidence="1" type="ORF">US36_C0014G0006</name>
</gene>
<proteinExistence type="predicted"/>
<dbReference type="AlphaFoldDB" id="A0A0G0J0S3"/>